<dbReference type="PROSITE" id="PS51123">
    <property type="entry name" value="OMPA_2"/>
    <property type="match status" value="2"/>
</dbReference>
<dbReference type="Pfam" id="PF00691">
    <property type="entry name" value="OmpA"/>
    <property type="match status" value="2"/>
</dbReference>
<evidence type="ECO:0000313" key="7">
    <source>
        <dbReference type="Proteomes" id="UP001307608"/>
    </source>
</evidence>
<comment type="subcellular location">
    <subcellularLocation>
        <location evidence="1">Cell outer membrane</location>
    </subcellularLocation>
</comment>
<evidence type="ECO:0000256" key="2">
    <source>
        <dbReference type="ARBA" id="ARBA00023136"/>
    </source>
</evidence>
<dbReference type="InterPro" id="IPR006665">
    <property type="entry name" value="OmpA-like"/>
</dbReference>
<dbReference type="PRINTS" id="PR01023">
    <property type="entry name" value="NAFLGMOTY"/>
</dbReference>
<feature type="domain" description="OmpA-like" evidence="5">
    <location>
        <begin position="1"/>
        <end position="59"/>
    </location>
</feature>
<dbReference type="InterPro" id="IPR050330">
    <property type="entry name" value="Bact_OuterMem_StrucFunc"/>
</dbReference>
<dbReference type="SUPFAM" id="SSF103088">
    <property type="entry name" value="OmpA-like"/>
    <property type="match status" value="2"/>
</dbReference>
<keyword evidence="2 4" id="KW-0472">Membrane</keyword>
<sequence length="215" mass="24693">MLSKKRADAIAEKLVTHFDIETDRLKTFGYGQERPITSNDTEQGRMRNRRVSGEVVVPFRQPQNTNSALTKDANQKQPFVDLHELTIPFSRNQYRVKTNYRPSIQSIGQILRDNPNTLVIIEGYTDNSGSRDYNLALSIERANKVADIIQSEYTISADRFKVIGYGQDFPIASNLTLEGRIKNRRVNTSIVQTFKTSQEVILPKWTIWSVDRLEK</sequence>
<evidence type="ECO:0000313" key="6">
    <source>
        <dbReference type="EMBL" id="BDX03328.1"/>
    </source>
</evidence>
<evidence type="ECO:0000256" key="1">
    <source>
        <dbReference type="ARBA" id="ARBA00004442"/>
    </source>
</evidence>
<dbReference type="PRINTS" id="PR01021">
    <property type="entry name" value="OMPADOMAIN"/>
</dbReference>
<dbReference type="CDD" id="cd07185">
    <property type="entry name" value="OmpA_C-like"/>
    <property type="match status" value="2"/>
</dbReference>
<dbReference type="PANTHER" id="PTHR30329:SF21">
    <property type="entry name" value="LIPOPROTEIN YIAD-RELATED"/>
    <property type="match status" value="1"/>
</dbReference>
<evidence type="ECO:0000259" key="5">
    <source>
        <dbReference type="PROSITE" id="PS51123"/>
    </source>
</evidence>
<evidence type="ECO:0000256" key="3">
    <source>
        <dbReference type="ARBA" id="ARBA00023237"/>
    </source>
</evidence>
<proteinExistence type="predicted"/>
<dbReference type="InterPro" id="IPR036737">
    <property type="entry name" value="OmpA-like_sf"/>
</dbReference>
<dbReference type="Proteomes" id="UP001307608">
    <property type="component" value="Chromosome"/>
</dbReference>
<accession>A0ABM8FE08</accession>
<keyword evidence="3" id="KW-0998">Cell outer membrane</keyword>
<name>A0ABM8FE08_9GAMM</name>
<reference evidence="6 7" key="1">
    <citation type="submission" date="2023-01" db="EMBL/GenBank/DDBJ databases">
        <title>Complete genome sequence of Marinomonas pontica strain 200518_36.</title>
        <authorList>
            <person name="Ueki S."/>
            <person name="Gajardo G."/>
            <person name="Maruyama F."/>
        </authorList>
    </citation>
    <scope>NUCLEOTIDE SEQUENCE [LARGE SCALE GENOMIC DNA]</scope>
    <source>
        <strain evidence="6 7">200518_36</strain>
    </source>
</reference>
<protein>
    <recommendedName>
        <fullName evidence="5">OmpA-like domain-containing protein</fullName>
    </recommendedName>
</protein>
<feature type="domain" description="OmpA-like" evidence="5">
    <location>
        <begin position="77"/>
        <end position="194"/>
    </location>
</feature>
<organism evidence="6 7">
    <name type="scientific">Marinomonas pontica</name>
    <dbReference type="NCBI Taxonomy" id="264739"/>
    <lineage>
        <taxon>Bacteria</taxon>
        <taxon>Pseudomonadati</taxon>
        <taxon>Pseudomonadota</taxon>
        <taxon>Gammaproteobacteria</taxon>
        <taxon>Oceanospirillales</taxon>
        <taxon>Oceanospirillaceae</taxon>
        <taxon>Marinomonas</taxon>
    </lineage>
</organism>
<keyword evidence="7" id="KW-1185">Reference proteome</keyword>
<evidence type="ECO:0000256" key="4">
    <source>
        <dbReference type="PROSITE-ProRule" id="PRU00473"/>
    </source>
</evidence>
<gene>
    <name evidence="6" type="ORF">MACH16_20760</name>
</gene>
<dbReference type="EMBL" id="AP027271">
    <property type="protein sequence ID" value="BDX03328.1"/>
    <property type="molecule type" value="Genomic_DNA"/>
</dbReference>
<dbReference type="PANTHER" id="PTHR30329">
    <property type="entry name" value="STATOR ELEMENT OF FLAGELLAR MOTOR COMPLEX"/>
    <property type="match status" value="1"/>
</dbReference>
<dbReference type="Gene3D" id="3.30.1330.60">
    <property type="entry name" value="OmpA-like domain"/>
    <property type="match status" value="2"/>
</dbReference>
<dbReference type="InterPro" id="IPR006664">
    <property type="entry name" value="OMP_bac"/>
</dbReference>